<proteinExistence type="predicted"/>
<reference evidence="1 2" key="1">
    <citation type="journal article" date="2015" name="Nat. Commun.">
        <title>Lucilia cuprina genome unlocks parasitic fly biology to underpin future interventions.</title>
        <authorList>
            <person name="Anstead C.A."/>
            <person name="Korhonen P.K."/>
            <person name="Young N.D."/>
            <person name="Hall R.S."/>
            <person name="Jex A.R."/>
            <person name="Murali S.C."/>
            <person name="Hughes D.S."/>
            <person name="Lee S.F."/>
            <person name="Perry T."/>
            <person name="Stroehlein A.J."/>
            <person name="Ansell B.R."/>
            <person name="Breugelmans B."/>
            <person name="Hofmann A."/>
            <person name="Qu J."/>
            <person name="Dugan S."/>
            <person name="Lee S.L."/>
            <person name="Chao H."/>
            <person name="Dinh H."/>
            <person name="Han Y."/>
            <person name="Doddapaneni H.V."/>
            <person name="Worley K.C."/>
            <person name="Muzny D.M."/>
            <person name="Ioannidis P."/>
            <person name="Waterhouse R.M."/>
            <person name="Zdobnov E.M."/>
            <person name="James P.J."/>
            <person name="Bagnall N.H."/>
            <person name="Kotze A.C."/>
            <person name="Gibbs R.A."/>
            <person name="Richards S."/>
            <person name="Batterham P."/>
            <person name="Gasser R.B."/>
        </authorList>
    </citation>
    <scope>NUCLEOTIDE SEQUENCE [LARGE SCALE GENOMIC DNA]</scope>
    <source>
        <strain evidence="1 2">LS</strain>
        <tissue evidence="1">Full body</tissue>
    </source>
</reference>
<organism evidence="1 2">
    <name type="scientific">Lucilia cuprina</name>
    <name type="common">Green bottle fly</name>
    <name type="synonym">Australian sheep blowfly</name>
    <dbReference type="NCBI Taxonomy" id="7375"/>
    <lineage>
        <taxon>Eukaryota</taxon>
        <taxon>Metazoa</taxon>
        <taxon>Ecdysozoa</taxon>
        <taxon>Arthropoda</taxon>
        <taxon>Hexapoda</taxon>
        <taxon>Insecta</taxon>
        <taxon>Pterygota</taxon>
        <taxon>Neoptera</taxon>
        <taxon>Endopterygota</taxon>
        <taxon>Diptera</taxon>
        <taxon>Brachycera</taxon>
        <taxon>Muscomorpha</taxon>
        <taxon>Oestroidea</taxon>
        <taxon>Calliphoridae</taxon>
        <taxon>Luciliinae</taxon>
        <taxon>Lucilia</taxon>
    </lineage>
</organism>
<keyword evidence="2" id="KW-1185">Reference proteome</keyword>
<protein>
    <submittedName>
        <fullName evidence="1">Uncharacterized protein</fullName>
    </submittedName>
</protein>
<dbReference type="AlphaFoldDB" id="A0A0L0CLW2"/>
<evidence type="ECO:0000313" key="1">
    <source>
        <dbReference type="EMBL" id="KNC33227.1"/>
    </source>
</evidence>
<comment type="caution">
    <text evidence="1">The sequence shown here is derived from an EMBL/GenBank/DDBJ whole genome shotgun (WGS) entry which is preliminary data.</text>
</comment>
<dbReference type="Proteomes" id="UP000037069">
    <property type="component" value="Unassembled WGS sequence"/>
</dbReference>
<evidence type="ECO:0000313" key="2">
    <source>
        <dbReference type="Proteomes" id="UP000037069"/>
    </source>
</evidence>
<accession>A0A0L0CLW2</accession>
<gene>
    <name evidence="1" type="ORF">FF38_07503</name>
</gene>
<dbReference type="EMBL" id="JRES01000216">
    <property type="protein sequence ID" value="KNC33227.1"/>
    <property type="molecule type" value="Genomic_DNA"/>
</dbReference>
<name>A0A0L0CLW2_LUCCU</name>
<sequence length="122" mass="14093">MAQNLAKTLLTKKPKCKQIEYESNGMLNRMFKGGLKIKDADVNIENKNLVHFKLFLTNDYKLISILPERMSDRIIKDSDLADIWGLPDTWFQLLTDTCVGSQIDRQAKSTPLYMRIQSKDNL</sequence>